<feature type="region of interest" description="Disordered" evidence="4">
    <location>
        <begin position="118"/>
        <end position="184"/>
    </location>
</feature>
<sequence length="184" mass="20136">MANETKLTIQGNATSDPELRFTPNGVAVVNFTVASTPRFFDKQTNEFKDSETIFMRVTAWRDLAQNVAESVQRGTRVIVTGNLKPNSWEKDGVKHSTFELAADDVSVSLVRATAVVTKNPSAQGNRPPHPADQQQSSGWGSSFGDDHRRLLAEARGDGQQQAQQATPGTDPWGTDNRNPDEPPF</sequence>
<evidence type="ECO:0000256" key="1">
    <source>
        <dbReference type="ARBA" id="ARBA00023125"/>
    </source>
</evidence>
<dbReference type="RefSeq" id="WP_101620422.1">
    <property type="nucleotide sequence ID" value="NZ_FXZD01000007.1"/>
</dbReference>
<feature type="compositionally biased region" description="Basic and acidic residues" evidence="4">
    <location>
        <begin position="144"/>
        <end position="156"/>
    </location>
</feature>
<dbReference type="PANTHER" id="PTHR10302:SF27">
    <property type="entry name" value="SINGLE-STRANDED DNA-BINDING PROTEIN"/>
    <property type="match status" value="1"/>
</dbReference>
<keyword evidence="1 2" id="KW-0238">DNA-binding</keyword>
<dbReference type="Proteomes" id="UP000234433">
    <property type="component" value="Unassembled WGS sequence"/>
</dbReference>
<protein>
    <recommendedName>
        <fullName evidence="2 3">Single-stranded DNA-binding protein</fullName>
        <shortName evidence="2">SSB</shortName>
    </recommendedName>
</protein>
<dbReference type="EMBL" id="FXZD01000007">
    <property type="protein sequence ID" value="SMX97949.1"/>
    <property type="molecule type" value="Genomic_DNA"/>
</dbReference>
<comment type="caution">
    <text evidence="2">Lacks conserved residue(s) required for the propagation of feature annotation.</text>
</comment>
<name>A0A2H1KE82_9MICO</name>
<dbReference type="PANTHER" id="PTHR10302">
    <property type="entry name" value="SINGLE-STRANDED DNA-BINDING PROTEIN"/>
    <property type="match status" value="1"/>
</dbReference>
<dbReference type="GO" id="GO:0006260">
    <property type="term" value="P:DNA replication"/>
    <property type="evidence" value="ECO:0007669"/>
    <property type="project" value="InterPro"/>
</dbReference>
<dbReference type="GO" id="GO:0003697">
    <property type="term" value="F:single-stranded DNA binding"/>
    <property type="evidence" value="ECO:0007669"/>
    <property type="project" value="UniProtKB-UniRule"/>
</dbReference>
<comment type="subunit">
    <text evidence="2">Homotetramer.</text>
</comment>
<dbReference type="GO" id="GO:0009295">
    <property type="term" value="C:nucleoid"/>
    <property type="evidence" value="ECO:0007669"/>
    <property type="project" value="TreeGrafter"/>
</dbReference>
<organism evidence="5 6">
    <name type="scientific">Brevibacterium antiquum CNRZ 918</name>
    <dbReference type="NCBI Taxonomy" id="1255637"/>
    <lineage>
        <taxon>Bacteria</taxon>
        <taxon>Bacillati</taxon>
        <taxon>Actinomycetota</taxon>
        <taxon>Actinomycetes</taxon>
        <taxon>Micrococcales</taxon>
        <taxon>Brevibacteriaceae</taxon>
        <taxon>Brevibacterium</taxon>
    </lineage>
</organism>
<dbReference type="AlphaFoldDB" id="A0A2H1KE82"/>
<evidence type="ECO:0000313" key="5">
    <source>
        <dbReference type="EMBL" id="SMX97949.1"/>
    </source>
</evidence>
<dbReference type="PROSITE" id="PS50935">
    <property type="entry name" value="SSB"/>
    <property type="match status" value="1"/>
</dbReference>
<dbReference type="InterPro" id="IPR011344">
    <property type="entry name" value="ssDNA-bd"/>
</dbReference>
<evidence type="ECO:0000256" key="4">
    <source>
        <dbReference type="SAM" id="MobiDB-lite"/>
    </source>
</evidence>
<dbReference type="InterPro" id="IPR000424">
    <property type="entry name" value="Primosome_PriB/ssb"/>
</dbReference>
<dbReference type="OrthoDB" id="9809878at2"/>
<dbReference type="CDD" id="cd04496">
    <property type="entry name" value="SSB_OBF"/>
    <property type="match status" value="1"/>
</dbReference>
<dbReference type="Pfam" id="PF00436">
    <property type="entry name" value="SSB"/>
    <property type="match status" value="1"/>
</dbReference>
<reference evidence="5 6" key="1">
    <citation type="submission" date="2017-03" db="EMBL/GenBank/DDBJ databases">
        <authorList>
            <person name="Afonso C.L."/>
            <person name="Miller P.J."/>
            <person name="Scott M.A."/>
            <person name="Spackman E."/>
            <person name="Goraichik I."/>
            <person name="Dimitrov K.M."/>
            <person name="Suarez D.L."/>
            <person name="Swayne D.E."/>
        </authorList>
    </citation>
    <scope>NUCLEOTIDE SEQUENCE [LARGE SCALE GENOMIC DNA]</scope>
    <source>
        <strain evidence="5 6">CNRZ 918</strain>
    </source>
</reference>
<dbReference type="Gene3D" id="2.40.50.140">
    <property type="entry name" value="Nucleic acid-binding proteins"/>
    <property type="match status" value="1"/>
</dbReference>
<gene>
    <name evidence="5" type="ORF">BANT918_02375</name>
</gene>
<feature type="compositionally biased region" description="Low complexity" evidence="4">
    <location>
        <begin position="132"/>
        <end position="143"/>
    </location>
</feature>
<dbReference type="NCBIfam" id="TIGR00621">
    <property type="entry name" value="ssb"/>
    <property type="match status" value="1"/>
</dbReference>
<evidence type="ECO:0000256" key="2">
    <source>
        <dbReference type="HAMAP-Rule" id="MF_00984"/>
    </source>
</evidence>
<dbReference type="InterPro" id="IPR012340">
    <property type="entry name" value="NA-bd_OB-fold"/>
</dbReference>
<dbReference type="SUPFAM" id="SSF50249">
    <property type="entry name" value="Nucleic acid-binding proteins"/>
    <property type="match status" value="1"/>
</dbReference>
<evidence type="ECO:0000313" key="6">
    <source>
        <dbReference type="Proteomes" id="UP000234433"/>
    </source>
</evidence>
<proteinExistence type="inferred from homology"/>
<evidence type="ECO:0000256" key="3">
    <source>
        <dbReference type="RuleBase" id="RU000524"/>
    </source>
</evidence>
<accession>A0A2H1KE82</accession>
<dbReference type="HAMAP" id="MF_00984">
    <property type="entry name" value="SSB"/>
    <property type="match status" value="1"/>
</dbReference>
<feature type="compositionally biased region" description="Low complexity" evidence="4">
    <location>
        <begin position="157"/>
        <end position="171"/>
    </location>
</feature>